<evidence type="ECO:0000259" key="1">
    <source>
        <dbReference type="Pfam" id="PF24747"/>
    </source>
</evidence>
<dbReference type="Proteomes" id="UP001054889">
    <property type="component" value="Unassembled WGS sequence"/>
</dbReference>
<comment type="caution">
    <text evidence="2">The sequence shown here is derived from an EMBL/GenBank/DDBJ whole genome shotgun (WGS) entry which is preliminary data.</text>
</comment>
<dbReference type="AlphaFoldDB" id="A0AAV5FYI7"/>
<gene>
    <name evidence="2" type="primary">gb29090</name>
    <name evidence="2" type="ORF">PR202_gb29090</name>
</gene>
<organism evidence="2 3">
    <name type="scientific">Eleusine coracana subsp. coracana</name>
    <dbReference type="NCBI Taxonomy" id="191504"/>
    <lineage>
        <taxon>Eukaryota</taxon>
        <taxon>Viridiplantae</taxon>
        <taxon>Streptophyta</taxon>
        <taxon>Embryophyta</taxon>
        <taxon>Tracheophyta</taxon>
        <taxon>Spermatophyta</taxon>
        <taxon>Magnoliopsida</taxon>
        <taxon>Liliopsida</taxon>
        <taxon>Poales</taxon>
        <taxon>Poaceae</taxon>
        <taxon>PACMAD clade</taxon>
        <taxon>Chloridoideae</taxon>
        <taxon>Cynodonteae</taxon>
        <taxon>Eleusininae</taxon>
        <taxon>Eleusine</taxon>
    </lineage>
</organism>
<dbReference type="InterPro" id="IPR055281">
    <property type="entry name" value="GIR1-2/SIED1"/>
</dbReference>
<name>A0AAV5FYI7_ELECO</name>
<keyword evidence="3" id="KW-1185">Reference proteome</keyword>
<dbReference type="PANTHER" id="PTHR33177:SF20">
    <property type="entry name" value="OS08G0102250 PROTEIN"/>
    <property type="match status" value="1"/>
</dbReference>
<accession>A0AAV5FYI7</accession>
<dbReference type="PANTHER" id="PTHR33177">
    <property type="entry name" value="PUTATIVE-RELATED"/>
    <property type="match status" value="1"/>
</dbReference>
<dbReference type="Pfam" id="PF24747">
    <property type="entry name" value="Zn-ribbon_GIR1"/>
    <property type="match status" value="1"/>
</dbReference>
<feature type="domain" description="GIR1-like zinc ribbon" evidence="1">
    <location>
        <begin position="66"/>
        <end position="100"/>
    </location>
</feature>
<dbReference type="InterPro" id="IPR056440">
    <property type="entry name" value="Zn-ribbon_GIR1"/>
</dbReference>
<protein>
    <recommendedName>
        <fullName evidence="1">GIR1-like zinc ribbon domain-containing protein</fullName>
    </recommendedName>
</protein>
<proteinExistence type="predicted"/>
<sequence length="109" mass="11981">MLAQHPLPCTTLHPRHQDFRNQAEVDMSETKSATFITNGGIESSTVESPVSSCVSSDAEEVVLSPMVVAGCPQCLMYVMLSKEEKQPKCPKCKSIVLLHFQKCDSTHKS</sequence>
<dbReference type="EMBL" id="BQKI01000098">
    <property type="protein sequence ID" value="GJN39936.1"/>
    <property type="molecule type" value="Genomic_DNA"/>
</dbReference>
<reference evidence="2" key="1">
    <citation type="journal article" date="2018" name="DNA Res.">
        <title>Multiple hybrid de novo genome assembly of finger millet, an orphan allotetraploid crop.</title>
        <authorList>
            <person name="Hatakeyama M."/>
            <person name="Aluri S."/>
            <person name="Balachadran M.T."/>
            <person name="Sivarajan S.R."/>
            <person name="Patrignani A."/>
            <person name="Gruter S."/>
            <person name="Poveda L."/>
            <person name="Shimizu-Inatsugi R."/>
            <person name="Baeten J."/>
            <person name="Francoijs K.J."/>
            <person name="Nataraja K.N."/>
            <person name="Reddy Y.A.N."/>
            <person name="Phadnis S."/>
            <person name="Ravikumar R.L."/>
            <person name="Schlapbach R."/>
            <person name="Sreeman S.M."/>
            <person name="Shimizu K.K."/>
        </authorList>
    </citation>
    <scope>NUCLEOTIDE SEQUENCE</scope>
</reference>
<evidence type="ECO:0000313" key="2">
    <source>
        <dbReference type="EMBL" id="GJN39936.1"/>
    </source>
</evidence>
<evidence type="ECO:0000313" key="3">
    <source>
        <dbReference type="Proteomes" id="UP001054889"/>
    </source>
</evidence>
<reference evidence="2" key="2">
    <citation type="submission" date="2021-12" db="EMBL/GenBank/DDBJ databases">
        <title>Resequencing data analysis of finger millet.</title>
        <authorList>
            <person name="Hatakeyama M."/>
            <person name="Aluri S."/>
            <person name="Balachadran M.T."/>
            <person name="Sivarajan S.R."/>
            <person name="Poveda L."/>
            <person name="Shimizu-Inatsugi R."/>
            <person name="Schlapbach R."/>
            <person name="Sreeman S.M."/>
            <person name="Shimizu K.K."/>
        </authorList>
    </citation>
    <scope>NUCLEOTIDE SEQUENCE</scope>
</reference>